<name>A0A090N6J7_AFIFE</name>
<sequence>MAKRIVLNVENAPSVDIDRVVSETPNPRRAFP</sequence>
<gene>
    <name evidence="1" type="ORF">BN961_00354</name>
</gene>
<dbReference type="Proteomes" id="UP000035762">
    <property type="component" value="Unassembled WGS sequence"/>
</dbReference>
<evidence type="ECO:0000313" key="1">
    <source>
        <dbReference type="EMBL" id="CEG06973.1"/>
    </source>
</evidence>
<comment type="caution">
    <text evidence="1">The sequence shown here is derived from an EMBL/GenBank/DDBJ whole genome shotgun (WGS) entry which is preliminary data.</text>
</comment>
<accession>A0A090N6J7</accession>
<dbReference type="EMBL" id="CCAZ020000001">
    <property type="protein sequence ID" value="CEG06973.1"/>
    <property type="molecule type" value="Genomic_DNA"/>
</dbReference>
<evidence type="ECO:0000313" key="2">
    <source>
        <dbReference type="Proteomes" id="UP000035762"/>
    </source>
</evidence>
<reference evidence="1 2" key="1">
    <citation type="journal article" date="2014" name="Genome Announc.">
        <title>Genome Sequence of Afipia felis Strain 76713, Isolated in Hospital Water Using an Amoeba Co-Culture Procedure.</title>
        <authorList>
            <person name="Benamar S."/>
            <person name="La Scola B."/>
            <person name="Croce O."/>
        </authorList>
    </citation>
    <scope>NUCLEOTIDE SEQUENCE [LARGE SCALE GENOMIC DNA]</scope>
    <source>
        <strain evidence="1 2">76713</strain>
    </source>
</reference>
<proteinExistence type="predicted"/>
<keyword evidence="2" id="KW-1185">Reference proteome</keyword>
<protein>
    <submittedName>
        <fullName evidence="1">Uncharacterized protein</fullName>
    </submittedName>
</protein>
<organism evidence="1 2">
    <name type="scientific">Afipia felis</name>
    <name type="common">Cat scratch disease bacillus</name>
    <dbReference type="NCBI Taxonomy" id="1035"/>
    <lineage>
        <taxon>Bacteria</taxon>
        <taxon>Pseudomonadati</taxon>
        <taxon>Pseudomonadota</taxon>
        <taxon>Alphaproteobacteria</taxon>
        <taxon>Hyphomicrobiales</taxon>
        <taxon>Nitrobacteraceae</taxon>
        <taxon>Afipia</taxon>
    </lineage>
</organism>
<dbReference type="STRING" id="1035.BN961_00354"/>
<dbReference type="AlphaFoldDB" id="A0A090N6J7"/>